<feature type="signal peptide" evidence="2">
    <location>
        <begin position="1"/>
        <end position="26"/>
    </location>
</feature>
<dbReference type="SUPFAM" id="SSF53850">
    <property type="entry name" value="Periplasmic binding protein-like II"/>
    <property type="match status" value="1"/>
</dbReference>
<keyword evidence="2" id="KW-0732">Signal</keyword>
<dbReference type="CDD" id="cd07012">
    <property type="entry name" value="PBP2_Bug_TTT"/>
    <property type="match status" value="1"/>
</dbReference>
<comment type="similarity">
    <text evidence="1">Belongs to the UPF0065 (bug) family.</text>
</comment>
<evidence type="ECO:0000256" key="2">
    <source>
        <dbReference type="SAM" id="SignalP"/>
    </source>
</evidence>
<evidence type="ECO:0000256" key="1">
    <source>
        <dbReference type="ARBA" id="ARBA00006987"/>
    </source>
</evidence>
<dbReference type="PANTHER" id="PTHR42928">
    <property type="entry name" value="TRICARBOXYLATE-BINDING PROTEIN"/>
    <property type="match status" value="1"/>
</dbReference>
<dbReference type="EMBL" id="NJIH01000010">
    <property type="protein sequence ID" value="OWT56743.1"/>
    <property type="molecule type" value="Genomic_DNA"/>
</dbReference>
<proteinExistence type="inferred from homology"/>
<evidence type="ECO:0000313" key="4">
    <source>
        <dbReference type="Proteomes" id="UP000214603"/>
    </source>
</evidence>
<dbReference type="Gene3D" id="3.40.190.10">
    <property type="entry name" value="Periplasmic binding protein-like II"/>
    <property type="match status" value="1"/>
</dbReference>
<gene>
    <name evidence="3" type="ORF">CEY11_17725</name>
</gene>
<dbReference type="Gene3D" id="3.40.190.150">
    <property type="entry name" value="Bordetella uptake gene, domain 1"/>
    <property type="match status" value="1"/>
</dbReference>
<keyword evidence="4" id="KW-1185">Reference proteome</keyword>
<feature type="chain" id="PRO_5012691479" evidence="2">
    <location>
        <begin position="27"/>
        <end position="328"/>
    </location>
</feature>
<dbReference type="InterPro" id="IPR005064">
    <property type="entry name" value="BUG"/>
</dbReference>
<dbReference type="PANTHER" id="PTHR42928:SF5">
    <property type="entry name" value="BLR1237 PROTEIN"/>
    <property type="match status" value="1"/>
</dbReference>
<dbReference type="InterPro" id="IPR042100">
    <property type="entry name" value="Bug_dom1"/>
</dbReference>
<protein>
    <submittedName>
        <fullName evidence="3">ABC transporter substrate-binding protein</fullName>
    </submittedName>
</protein>
<dbReference type="Proteomes" id="UP000214603">
    <property type="component" value="Unassembled WGS sequence"/>
</dbReference>
<dbReference type="Pfam" id="PF03401">
    <property type="entry name" value="TctC"/>
    <property type="match status" value="1"/>
</dbReference>
<evidence type="ECO:0000313" key="3">
    <source>
        <dbReference type="EMBL" id="OWT56743.1"/>
    </source>
</evidence>
<dbReference type="RefSeq" id="WP_088604750.1">
    <property type="nucleotide sequence ID" value="NZ_NJIH01000010.1"/>
</dbReference>
<dbReference type="PIRSF" id="PIRSF017082">
    <property type="entry name" value="YflP"/>
    <property type="match status" value="1"/>
</dbReference>
<sequence length="328" mass="35334">MDWIKRIVAMPIFALCLCAATFQSVAQGGHYPDKPIHWIIPNAAGGGTDVLARLLAQSIGPALGQPIVIENKPGAASMIGAGILARSKPDGYTMLTGDNATFATNEHLYEHISYNPAKDFSYVSLIARFPLALIARPSFPASNIRQLITYVKAHPGKVTFATPGVGLPHHLAMELFMQREGLNMVHVPYKGSPAAIQAMLAGDVDVMFVDLASGYPFIAEGKVKAYALASAHRFPTLPELATMSEAGIPNFEVYAWQGVVVPAGTPAPVVARLNKALHAAVNDPSVHKHMIDLGVEPITSSPQEFYDYARSESKRWGTLIAEKKLRAQ</sequence>
<name>A0A225M918_9BURK</name>
<dbReference type="OrthoDB" id="8678477at2"/>
<comment type="caution">
    <text evidence="3">The sequence shown here is derived from an EMBL/GenBank/DDBJ whole genome shotgun (WGS) entry which is preliminary data.</text>
</comment>
<dbReference type="AlphaFoldDB" id="A0A225M918"/>
<reference evidence="4" key="1">
    <citation type="submission" date="2017-06" db="EMBL/GenBank/DDBJ databases">
        <title>Herbaspirillum phytohormonus sp. nov., isolated from the root nodule of Robinia pseudoacacia in lead-zinc mine.</title>
        <authorList>
            <person name="Fan M."/>
            <person name="Lin Y."/>
        </authorList>
    </citation>
    <scope>NUCLEOTIDE SEQUENCE [LARGE SCALE GENOMIC DNA]</scope>
    <source>
        <strain evidence="4">SC-089</strain>
    </source>
</reference>
<accession>A0A225M918</accession>
<organism evidence="3 4">
    <name type="scientific">Candidimonas nitroreducens</name>
    <dbReference type="NCBI Taxonomy" id="683354"/>
    <lineage>
        <taxon>Bacteria</taxon>
        <taxon>Pseudomonadati</taxon>
        <taxon>Pseudomonadota</taxon>
        <taxon>Betaproteobacteria</taxon>
        <taxon>Burkholderiales</taxon>
        <taxon>Alcaligenaceae</taxon>
        <taxon>Candidimonas</taxon>
    </lineage>
</organism>